<accession>A0A9P8P7J4</accession>
<dbReference type="OrthoDB" id="271881at2759"/>
<organism evidence="9 10">
    <name type="scientific">Wickerhamomyces mucosus</name>
    <dbReference type="NCBI Taxonomy" id="1378264"/>
    <lineage>
        <taxon>Eukaryota</taxon>
        <taxon>Fungi</taxon>
        <taxon>Dikarya</taxon>
        <taxon>Ascomycota</taxon>
        <taxon>Saccharomycotina</taxon>
        <taxon>Saccharomycetes</taxon>
        <taxon>Phaffomycetales</taxon>
        <taxon>Wickerhamomycetaceae</taxon>
        <taxon>Wickerhamomyces</taxon>
    </lineage>
</organism>
<dbReference type="PANTHER" id="PTHR13391">
    <property type="entry name" value="MITOCHONDRIAL DISTRIBUTION REGULATOR MISATO"/>
    <property type="match status" value="1"/>
</dbReference>
<evidence type="ECO:0000259" key="8">
    <source>
        <dbReference type="Pfam" id="PF14881"/>
    </source>
</evidence>
<dbReference type="SUPFAM" id="SSF52490">
    <property type="entry name" value="Tubulin nucleotide-binding domain-like"/>
    <property type="match status" value="1"/>
</dbReference>
<dbReference type="GO" id="GO:0007005">
    <property type="term" value="P:mitochondrion organization"/>
    <property type="evidence" value="ECO:0007669"/>
    <property type="project" value="InterPro"/>
</dbReference>
<dbReference type="Gene3D" id="3.40.50.1440">
    <property type="entry name" value="Tubulin/FtsZ, GTPase domain"/>
    <property type="match status" value="1"/>
</dbReference>
<gene>
    <name evidence="9" type="ORF">WICMUC_005682</name>
</gene>
<evidence type="ECO:0000256" key="4">
    <source>
        <dbReference type="ARBA" id="ARBA00014097"/>
    </source>
</evidence>
<dbReference type="AlphaFoldDB" id="A0A9P8P7J4"/>
<dbReference type="Pfam" id="PF10644">
    <property type="entry name" value="Misat_Tub_SegII"/>
    <property type="match status" value="1"/>
</dbReference>
<reference evidence="9" key="2">
    <citation type="submission" date="2021-01" db="EMBL/GenBank/DDBJ databases">
        <authorList>
            <person name="Schikora-Tamarit M.A."/>
        </authorList>
    </citation>
    <scope>NUCLEOTIDE SEQUENCE</scope>
    <source>
        <strain evidence="9">CBS6341</strain>
    </source>
</reference>
<evidence type="ECO:0000256" key="2">
    <source>
        <dbReference type="ARBA" id="ARBA00004173"/>
    </source>
</evidence>
<feature type="domain" description="DML1/Misato tubulin" evidence="8">
    <location>
        <begin position="119"/>
        <end position="302"/>
    </location>
</feature>
<keyword evidence="6" id="KW-0496">Mitochondrion</keyword>
<proteinExistence type="inferred from homology"/>
<comment type="similarity">
    <text evidence="3">Belongs to the misato family.</text>
</comment>
<dbReference type="GO" id="GO:0005739">
    <property type="term" value="C:mitochondrion"/>
    <property type="evidence" value="ECO:0007669"/>
    <property type="project" value="UniProtKB-SubCell"/>
</dbReference>
<evidence type="ECO:0000313" key="10">
    <source>
        <dbReference type="Proteomes" id="UP000769528"/>
    </source>
</evidence>
<comment type="caution">
    <text evidence="9">The sequence shown here is derived from an EMBL/GenBank/DDBJ whole genome shotgun (WGS) entry which is preliminary data.</text>
</comment>
<evidence type="ECO:0000256" key="5">
    <source>
        <dbReference type="ARBA" id="ARBA00022030"/>
    </source>
</evidence>
<comment type="function">
    <text evidence="1">Involved in the partitioning of the mitochondrial organelle and mitochondrial DNA (mtDNA) inheritance.</text>
</comment>
<dbReference type="Pfam" id="PF14881">
    <property type="entry name" value="Tubulin_3"/>
    <property type="match status" value="1"/>
</dbReference>
<protein>
    <recommendedName>
        <fullName evidence="4">Protein DML1</fullName>
    </recommendedName>
    <alternativeName>
        <fullName evidence="5">Protein dml1</fullName>
    </alternativeName>
</protein>
<evidence type="ECO:0000256" key="1">
    <source>
        <dbReference type="ARBA" id="ARBA00003757"/>
    </source>
</evidence>
<comment type="subcellular location">
    <subcellularLocation>
        <location evidence="2">Mitochondrion</location>
    </subcellularLocation>
</comment>
<dbReference type="InterPro" id="IPR036525">
    <property type="entry name" value="Tubulin/FtsZ_GTPase_sf"/>
</dbReference>
<dbReference type="InterPro" id="IPR019605">
    <property type="entry name" value="Misato_II_tubulin-like"/>
</dbReference>
<dbReference type="Proteomes" id="UP000769528">
    <property type="component" value="Unassembled WGS sequence"/>
</dbReference>
<name>A0A9P8P7J4_9ASCO</name>
<keyword evidence="10" id="KW-1185">Reference proteome</keyword>
<feature type="domain" description="Misato Segment II tubulin-like" evidence="7">
    <location>
        <begin position="2"/>
        <end position="113"/>
    </location>
</feature>
<sequence>MHEVLNLSLSQRANHLTTHFYNAQESYLDYSVSSTESPNDTNVYFKPTLAANNTINFNPRALIWDLNGGFGSLGQFEYVSKGEVSEDSSPAQFQTSIISKPRIPKAQYQKSLDNGEVLPKLDKSNTHYWSDYSRVIYEPKSFNVLSKWEFDPIEYPRGRLSFGQEREFMGYDLGLEEWKDLGIEFLENKYRIMLEECDLINGINLVTEIDSAWGGFGSGLLNELRDDYNPKSSIFQWGLFNNKSISQLSNKEILSRIKTFLELSKNSSLFIPLGLPKFRQFDQENMWESSSLQNLVFETVQVLNSQRENRSTFHQFESALTIGDKRNLITKVAATIGSETIEFSQNFFKPFYPRKPQKVQSDYTFSKSIIKRPSQSSVSLADLSVSASTHDRTTSEYKTSLSFPTPDSYPQDIISSSDSLNVTLDIDSSARRLLLDMKSFVSKFVKGDERSDIIDELSELAAEYEHGWNDSDESDDDY</sequence>
<evidence type="ECO:0000313" key="9">
    <source>
        <dbReference type="EMBL" id="KAH3666414.1"/>
    </source>
</evidence>
<evidence type="ECO:0000256" key="6">
    <source>
        <dbReference type="ARBA" id="ARBA00023128"/>
    </source>
</evidence>
<evidence type="ECO:0000259" key="7">
    <source>
        <dbReference type="Pfam" id="PF10644"/>
    </source>
</evidence>
<evidence type="ECO:0000256" key="3">
    <source>
        <dbReference type="ARBA" id="ARBA00008507"/>
    </source>
</evidence>
<reference evidence="9" key="1">
    <citation type="journal article" date="2021" name="Open Biol.">
        <title>Shared evolutionary footprints suggest mitochondrial oxidative damage underlies multiple complex I losses in fungi.</title>
        <authorList>
            <person name="Schikora-Tamarit M.A."/>
            <person name="Marcet-Houben M."/>
            <person name="Nosek J."/>
            <person name="Gabaldon T."/>
        </authorList>
    </citation>
    <scope>NUCLEOTIDE SEQUENCE</scope>
    <source>
        <strain evidence="9">CBS6341</strain>
    </source>
</reference>
<dbReference type="PANTHER" id="PTHR13391:SF0">
    <property type="entry name" value="PROTEIN MISATO HOMOLOG 1"/>
    <property type="match status" value="1"/>
</dbReference>
<dbReference type="InterPro" id="IPR029209">
    <property type="entry name" value="DML1/Misato_tubulin"/>
</dbReference>
<dbReference type="InterPro" id="IPR049942">
    <property type="entry name" value="DML1/Misato"/>
</dbReference>
<dbReference type="EMBL" id="JAEUBF010001445">
    <property type="protein sequence ID" value="KAH3666414.1"/>
    <property type="molecule type" value="Genomic_DNA"/>
</dbReference>